<evidence type="ECO:0000256" key="1">
    <source>
        <dbReference type="ARBA" id="ARBA00004127"/>
    </source>
</evidence>
<dbReference type="EMBL" id="BPFZ01000001">
    <property type="protein sequence ID" value="GIU66102.1"/>
    <property type="molecule type" value="Genomic_DNA"/>
</dbReference>
<evidence type="ECO:0000256" key="3">
    <source>
        <dbReference type="ARBA" id="ARBA00022989"/>
    </source>
</evidence>
<organism evidence="8 9">
    <name type="scientific">Candidatus Phycosocius spiralis</name>
    <dbReference type="NCBI Taxonomy" id="2815099"/>
    <lineage>
        <taxon>Bacteria</taxon>
        <taxon>Pseudomonadati</taxon>
        <taxon>Pseudomonadota</taxon>
        <taxon>Alphaproteobacteria</taxon>
        <taxon>Caulobacterales</taxon>
        <taxon>Caulobacterales incertae sedis</taxon>
        <taxon>Candidatus Phycosocius</taxon>
    </lineage>
</organism>
<feature type="transmembrane region" description="Helical" evidence="5">
    <location>
        <begin position="458"/>
        <end position="484"/>
    </location>
</feature>
<gene>
    <name evidence="8" type="primary">nuoN2</name>
    <name evidence="5" type="synonym">nuoN</name>
    <name evidence="8" type="ORF">PsB1_0256</name>
</gene>
<evidence type="ECO:0000256" key="4">
    <source>
        <dbReference type="ARBA" id="ARBA00023136"/>
    </source>
</evidence>
<keyword evidence="5" id="KW-1278">Translocase</keyword>
<dbReference type="Proteomes" id="UP001161064">
    <property type="component" value="Unassembled WGS sequence"/>
</dbReference>
<feature type="transmembrane region" description="Helical" evidence="5">
    <location>
        <begin position="311"/>
        <end position="333"/>
    </location>
</feature>
<dbReference type="EC" id="7.1.1.-" evidence="5"/>
<keyword evidence="3 5" id="KW-1133">Transmembrane helix</keyword>
<comment type="similarity">
    <text evidence="5">Belongs to the complex I subunit 2 family.</text>
</comment>
<keyword evidence="5" id="KW-0520">NAD</keyword>
<keyword evidence="5" id="KW-0874">Quinone</keyword>
<comment type="subcellular location">
    <subcellularLocation>
        <location evidence="5">Cell membrane</location>
        <topology evidence="5">Multi-pass membrane protein</topology>
    </subcellularLocation>
    <subcellularLocation>
        <location evidence="1">Endomembrane system</location>
        <topology evidence="1">Multi-pass membrane protein</topology>
    </subcellularLocation>
    <subcellularLocation>
        <location evidence="6">Membrane</location>
        <topology evidence="6">Multi-pass membrane protein</topology>
    </subcellularLocation>
</comment>
<dbReference type="NCBIfam" id="TIGR01770">
    <property type="entry name" value="NDH_I_N"/>
    <property type="match status" value="1"/>
</dbReference>
<dbReference type="Pfam" id="PF00361">
    <property type="entry name" value="Proton_antipo_M"/>
    <property type="match status" value="1"/>
</dbReference>
<keyword evidence="4 5" id="KW-0472">Membrane</keyword>
<protein>
    <recommendedName>
        <fullName evidence="5">NADH-quinone oxidoreductase subunit N</fullName>
        <ecNumber evidence="5">7.1.1.-</ecNumber>
    </recommendedName>
    <alternativeName>
        <fullName evidence="5">NADH dehydrogenase I subunit N</fullName>
    </alternativeName>
    <alternativeName>
        <fullName evidence="5">NDH-1 subunit N</fullName>
    </alternativeName>
</protein>
<evidence type="ECO:0000259" key="7">
    <source>
        <dbReference type="Pfam" id="PF00361"/>
    </source>
</evidence>
<comment type="subunit">
    <text evidence="5">NDH-1 is composed of 14 different subunits. Subunits NuoA, H, J, K, L, M, N constitute the membrane sector of the complex.</text>
</comment>
<feature type="transmembrane region" description="Helical" evidence="5">
    <location>
        <begin position="175"/>
        <end position="196"/>
    </location>
</feature>
<feature type="transmembrane region" description="Helical" evidence="5">
    <location>
        <begin position="283"/>
        <end position="304"/>
    </location>
</feature>
<proteinExistence type="inferred from homology"/>
<feature type="transmembrane region" description="Helical" evidence="5">
    <location>
        <begin position="380"/>
        <end position="403"/>
    </location>
</feature>
<keyword evidence="2 5" id="KW-0812">Transmembrane</keyword>
<keyword evidence="5" id="KW-0830">Ubiquinone</keyword>
<comment type="catalytic activity">
    <reaction evidence="5">
        <text>a quinone + NADH + 5 H(+)(in) = a quinol + NAD(+) + 4 H(+)(out)</text>
        <dbReference type="Rhea" id="RHEA:57888"/>
        <dbReference type="ChEBI" id="CHEBI:15378"/>
        <dbReference type="ChEBI" id="CHEBI:24646"/>
        <dbReference type="ChEBI" id="CHEBI:57540"/>
        <dbReference type="ChEBI" id="CHEBI:57945"/>
        <dbReference type="ChEBI" id="CHEBI:132124"/>
    </reaction>
</comment>
<feature type="transmembrane region" description="Helical" evidence="5">
    <location>
        <begin position="339"/>
        <end position="359"/>
    </location>
</feature>
<comment type="function">
    <text evidence="5">NDH-1 shuttles electrons from NADH, via FMN and iron-sulfur (Fe-S) centers, to quinones in the respiratory chain. The immediate electron acceptor for the enzyme in this species is believed to be ubiquinone. Couples the redox reaction to proton translocation (for every two electrons transferred, four hydrogen ions are translocated across the cytoplasmic membrane), and thus conserves the redox energy in a proton gradient.</text>
</comment>
<evidence type="ECO:0000256" key="5">
    <source>
        <dbReference type="HAMAP-Rule" id="MF_00445"/>
    </source>
</evidence>
<reference evidence="8" key="2">
    <citation type="journal article" date="2023" name="ISME Commun">
        <title>Characterization of a bloom-associated alphaproteobacterial lineage, 'Candidatus Phycosocius': insights into freshwater algal-bacterial interactions.</title>
        <authorList>
            <person name="Tanabe Y."/>
            <person name="Yamaguchi H."/>
            <person name="Yoshida M."/>
            <person name="Kai A."/>
            <person name="Okazaki Y."/>
        </authorList>
    </citation>
    <scope>NUCLEOTIDE SEQUENCE</scope>
    <source>
        <strain evidence="8">BOTRYCO-1</strain>
    </source>
</reference>
<evidence type="ECO:0000256" key="2">
    <source>
        <dbReference type="ARBA" id="ARBA00022692"/>
    </source>
</evidence>
<keyword evidence="5" id="KW-0813">Transport</keyword>
<feature type="transmembrane region" description="Helical" evidence="5">
    <location>
        <begin position="409"/>
        <end position="437"/>
    </location>
</feature>
<dbReference type="InterPro" id="IPR010096">
    <property type="entry name" value="NADH-Q_OxRdtase_suN/2"/>
</dbReference>
<keyword evidence="5" id="KW-1003">Cell membrane</keyword>
<dbReference type="NCBIfam" id="NF004440">
    <property type="entry name" value="PRK05777.1-3"/>
    <property type="match status" value="1"/>
</dbReference>
<evidence type="ECO:0000313" key="9">
    <source>
        <dbReference type="Proteomes" id="UP001161064"/>
    </source>
</evidence>
<feature type="transmembrane region" description="Helical" evidence="5">
    <location>
        <begin position="51"/>
        <end position="71"/>
    </location>
</feature>
<dbReference type="InterPro" id="IPR001750">
    <property type="entry name" value="ND/Mrp_TM"/>
</dbReference>
<sequence length="492" mass="52026">MSTPLTITQATMTPELFLQQLLYVLPELSLAIGALIIVLVGAFVGDKGARLVTWLCVATILVAGSMAILHVPAKQINVFSSSYAADAFSAYAKMIIALTAASALVLSIDFLAEKKIDKPEFPVLALLATLGMFIMVSAHDLIALYVGVEMQSLCLYVLAAYARDDAKSSEAGLKYFVLGALSSGLLLYGCSLVYGFTGSVRFDVIASQVQDHRSIGVIFGLVFILCGLAFKMAAAPFHMWTPDVYEGSPTAATAFFASAPKVAAAALFARVCFEAFGSLQKDWQSIAIIMAILSMGIGALFALQQTNIKRLLAYSSIANMGYALVAIACGPIYGPKALLVFISIYAITSVGLFGVVLSMRTTDGQRPETIEALSGLSRSNPLLSVALTLLLFSVMGIPPLVGFWGKWEIILATISTGLIPLAVCLILASVVSAFYYLRILKTVWFDAPRMAMMPVGVSTTLTLTGATIILAALTVVIGFVGSAAELAGAGFH</sequence>
<dbReference type="RefSeq" id="WP_284358569.1">
    <property type="nucleotide sequence ID" value="NZ_BPFZ01000001.1"/>
</dbReference>
<feature type="transmembrane region" description="Helical" evidence="5">
    <location>
        <begin position="217"/>
        <end position="240"/>
    </location>
</feature>
<evidence type="ECO:0000256" key="6">
    <source>
        <dbReference type="RuleBase" id="RU000320"/>
    </source>
</evidence>
<feature type="domain" description="NADH:quinone oxidoreductase/Mrp antiporter transmembrane" evidence="7">
    <location>
        <begin position="138"/>
        <end position="430"/>
    </location>
</feature>
<keyword evidence="9" id="KW-1185">Reference proteome</keyword>
<feature type="transmembrane region" description="Helical" evidence="5">
    <location>
        <begin position="91"/>
        <end position="112"/>
    </location>
</feature>
<reference evidence="8" key="1">
    <citation type="submission" date="2021-05" db="EMBL/GenBank/DDBJ databases">
        <authorList>
            <person name="Tanabe Y."/>
        </authorList>
    </citation>
    <scope>NUCLEOTIDE SEQUENCE</scope>
    <source>
        <strain evidence="8">BOTRYCO-1</strain>
    </source>
</reference>
<comment type="caution">
    <text evidence="8">The sequence shown here is derived from an EMBL/GenBank/DDBJ whole genome shotgun (WGS) entry which is preliminary data.</text>
</comment>
<dbReference type="PRINTS" id="PR01434">
    <property type="entry name" value="NADHDHGNASE5"/>
</dbReference>
<evidence type="ECO:0000313" key="8">
    <source>
        <dbReference type="EMBL" id="GIU66102.1"/>
    </source>
</evidence>
<feature type="transmembrane region" description="Helical" evidence="5">
    <location>
        <begin position="20"/>
        <end position="44"/>
    </location>
</feature>
<feature type="transmembrane region" description="Helical" evidence="5">
    <location>
        <begin position="124"/>
        <end position="148"/>
    </location>
</feature>
<dbReference type="HAMAP" id="MF_00445">
    <property type="entry name" value="NDH1_NuoN_1"/>
    <property type="match status" value="1"/>
</dbReference>
<accession>A0ABQ4PSZ3</accession>
<name>A0ABQ4PSZ3_9PROT</name>
<dbReference type="PANTHER" id="PTHR22773">
    <property type="entry name" value="NADH DEHYDROGENASE"/>
    <property type="match status" value="1"/>
</dbReference>